<sequence length="295" mass="31449" precursor="true">MRRSLLVGLIVASALSAQPPANMPKGEPLWAQGAPGALGSDEIDKPTLAPYVVPTGRGTGTAVIVFPGGGYSGLSMDKEGDQIAKWLNSLGVTAFVLKYRLGPKYHHPVELGDAQRAIRTVRAKAAEYRVMPDRVGVMGFSAGGHLASTAGTHFDAGNPEAADAIDRVSSRPDFLVLCYPVVSFLNYVHQGSKRNLLGENPDPKLVESMSNETQVTAQTPPTFLFHTNADTGVPAENSVLFYMALRKAGVPAELHIYEKGPHGVGLAQTDEALSTWPSRLADWLRGRGLLNGAPR</sequence>
<feature type="chain" id="PRO_5004163281" evidence="2">
    <location>
        <begin position="18"/>
        <end position="295"/>
    </location>
</feature>
<protein>
    <submittedName>
        <fullName evidence="4">Alpha/beta hydrolase</fullName>
    </submittedName>
</protein>
<keyword evidence="1 4" id="KW-0378">Hydrolase</keyword>
<dbReference type="SUPFAM" id="SSF53474">
    <property type="entry name" value="alpha/beta-Hydrolases"/>
    <property type="match status" value="1"/>
</dbReference>
<dbReference type="GO" id="GO:0016787">
    <property type="term" value="F:hydrolase activity"/>
    <property type="evidence" value="ECO:0007669"/>
    <property type="project" value="UniProtKB-KW"/>
</dbReference>
<evidence type="ECO:0000256" key="1">
    <source>
        <dbReference type="ARBA" id="ARBA00022801"/>
    </source>
</evidence>
<proteinExistence type="predicted"/>
<dbReference type="KEGG" id="sus:Acid_1173"/>
<dbReference type="AlphaFoldDB" id="Q029V9"/>
<reference evidence="4" key="1">
    <citation type="submission" date="2006-10" db="EMBL/GenBank/DDBJ databases">
        <title>Complete sequence of Solibacter usitatus Ellin6076.</title>
        <authorList>
            <consortium name="US DOE Joint Genome Institute"/>
            <person name="Copeland A."/>
            <person name="Lucas S."/>
            <person name="Lapidus A."/>
            <person name="Barry K."/>
            <person name="Detter J.C."/>
            <person name="Glavina del Rio T."/>
            <person name="Hammon N."/>
            <person name="Israni S."/>
            <person name="Dalin E."/>
            <person name="Tice H."/>
            <person name="Pitluck S."/>
            <person name="Thompson L.S."/>
            <person name="Brettin T."/>
            <person name="Bruce D."/>
            <person name="Han C."/>
            <person name="Tapia R."/>
            <person name="Gilna P."/>
            <person name="Schmutz J."/>
            <person name="Larimer F."/>
            <person name="Land M."/>
            <person name="Hauser L."/>
            <person name="Kyrpides N."/>
            <person name="Mikhailova N."/>
            <person name="Janssen P.H."/>
            <person name="Kuske C.R."/>
            <person name="Richardson P."/>
        </authorList>
    </citation>
    <scope>NUCLEOTIDE SEQUENCE</scope>
    <source>
        <strain evidence="4">Ellin6076</strain>
    </source>
</reference>
<dbReference type="OrthoDB" id="9794725at2"/>
<evidence type="ECO:0000259" key="3">
    <source>
        <dbReference type="Pfam" id="PF20434"/>
    </source>
</evidence>
<accession>Q029V9</accession>
<dbReference type="PANTHER" id="PTHR48081:SF6">
    <property type="entry name" value="PEPTIDASE S9 PROLYL OLIGOPEPTIDASE CATALYTIC DOMAIN-CONTAINING PROTEIN"/>
    <property type="match status" value="1"/>
</dbReference>
<dbReference type="InterPro" id="IPR050300">
    <property type="entry name" value="GDXG_lipolytic_enzyme"/>
</dbReference>
<dbReference type="HOGENOM" id="CLU_012494_5_1_0"/>
<organism evidence="4">
    <name type="scientific">Solibacter usitatus (strain Ellin6076)</name>
    <dbReference type="NCBI Taxonomy" id="234267"/>
    <lineage>
        <taxon>Bacteria</taxon>
        <taxon>Pseudomonadati</taxon>
        <taxon>Acidobacteriota</taxon>
        <taxon>Terriglobia</taxon>
        <taxon>Bryobacterales</taxon>
        <taxon>Solibacteraceae</taxon>
        <taxon>Candidatus Solibacter</taxon>
    </lineage>
</organism>
<keyword evidence="2" id="KW-0732">Signal</keyword>
<dbReference type="EMBL" id="CP000473">
    <property type="protein sequence ID" value="ABJ82167.1"/>
    <property type="molecule type" value="Genomic_DNA"/>
</dbReference>
<feature type="signal peptide" evidence="2">
    <location>
        <begin position="1"/>
        <end position="17"/>
    </location>
</feature>
<dbReference type="InterPro" id="IPR049492">
    <property type="entry name" value="BD-FAE-like_dom"/>
</dbReference>
<dbReference type="InParanoid" id="Q029V9"/>
<dbReference type="Gene3D" id="3.40.50.1820">
    <property type="entry name" value="alpha/beta hydrolase"/>
    <property type="match status" value="1"/>
</dbReference>
<dbReference type="eggNOG" id="COG0657">
    <property type="taxonomic scope" value="Bacteria"/>
</dbReference>
<evidence type="ECO:0000313" key="4">
    <source>
        <dbReference type="EMBL" id="ABJ82167.1"/>
    </source>
</evidence>
<dbReference type="PANTHER" id="PTHR48081">
    <property type="entry name" value="AB HYDROLASE SUPERFAMILY PROTEIN C4A8.06C"/>
    <property type="match status" value="1"/>
</dbReference>
<dbReference type="Pfam" id="PF20434">
    <property type="entry name" value="BD-FAE"/>
    <property type="match status" value="1"/>
</dbReference>
<dbReference type="InterPro" id="IPR029058">
    <property type="entry name" value="AB_hydrolase_fold"/>
</dbReference>
<evidence type="ECO:0000256" key="2">
    <source>
        <dbReference type="SAM" id="SignalP"/>
    </source>
</evidence>
<gene>
    <name evidence="4" type="ordered locus">Acid_1173</name>
</gene>
<dbReference type="STRING" id="234267.Acid_1173"/>
<feature type="domain" description="BD-FAE-like" evidence="3">
    <location>
        <begin position="59"/>
        <end position="245"/>
    </location>
</feature>
<name>Q029V9_SOLUE</name>